<feature type="transmembrane region" description="Helical" evidence="2">
    <location>
        <begin position="34"/>
        <end position="53"/>
    </location>
</feature>
<accession>A0A542E6R1</accession>
<comment type="caution">
    <text evidence="3">The sequence shown here is derived from an EMBL/GenBank/DDBJ whole genome shotgun (WGS) entry which is preliminary data.</text>
</comment>
<dbReference type="RefSeq" id="WP_141850139.1">
    <property type="nucleotide sequence ID" value="NZ_BAAAPR010000018.1"/>
</dbReference>
<name>A0A542E6R1_9MICO</name>
<evidence type="ECO:0000256" key="1">
    <source>
        <dbReference type="SAM" id="MobiDB-lite"/>
    </source>
</evidence>
<keyword evidence="2" id="KW-0812">Transmembrane</keyword>
<evidence type="ECO:0000256" key="2">
    <source>
        <dbReference type="SAM" id="Phobius"/>
    </source>
</evidence>
<dbReference type="OrthoDB" id="5015098at2"/>
<feature type="region of interest" description="Disordered" evidence="1">
    <location>
        <begin position="1"/>
        <end position="28"/>
    </location>
</feature>
<protein>
    <submittedName>
        <fullName evidence="3">Uncharacterized protein</fullName>
    </submittedName>
</protein>
<organism evidence="3 4">
    <name type="scientific">Lapillicoccus jejuensis</name>
    <dbReference type="NCBI Taxonomy" id="402171"/>
    <lineage>
        <taxon>Bacteria</taxon>
        <taxon>Bacillati</taxon>
        <taxon>Actinomycetota</taxon>
        <taxon>Actinomycetes</taxon>
        <taxon>Micrococcales</taxon>
        <taxon>Intrasporangiaceae</taxon>
        <taxon>Lapillicoccus</taxon>
    </lineage>
</organism>
<keyword evidence="2" id="KW-1133">Transmembrane helix</keyword>
<dbReference type="EMBL" id="VFMN01000001">
    <property type="protein sequence ID" value="TQJ10994.1"/>
    <property type="molecule type" value="Genomic_DNA"/>
</dbReference>
<dbReference type="Proteomes" id="UP000317893">
    <property type="component" value="Unassembled WGS sequence"/>
</dbReference>
<feature type="compositionally biased region" description="Low complexity" evidence="1">
    <location>
        <begin position="1"/>
        <end position="24"/>
    </location>
</feature>
<proteinExistence type="predicted"/>
<reference evidence="3 4" key="1">
    <citation type="submission" date="2019-06" db="EMBL/GenBank/DDBJ databases">
        <title>Sequencing the genomes of 1000 actinobacteria strains.</title>
        <authorList>
            <person name="Klenk H.-P."/>
        </authorList>
    </citation>
    <scope>NUCLEOTIDE SEQUENCE [LARGE SCALE GENOMIC DNA]</scope>
    <source>
        <strain evidence="3 4">DSM 18607</strain>
    </source>
</reference>
<dbReference type="AlphaFoldDB" id="A0A542E6R1"/>
<evidence type="ECO:0000313" key="4">
    <source>
        <dbReference type="Proteomes" id="UP000317893"/>
    </source>
</evidence>
<gene>
    <name evidence="3" type="ORF">FB458_4142</name>
</gene>
<sequence>MLSPHSVAPSAPSPSSSRRGPWSRLSRRRPTGRLTRLLVPVALVAAAVVPALWTAAPTQADTAALSAAGRDYANDMFGDPWDYSNPSDLLTDAGPTQNATGSTMANGIFTTHFTNNGYVAPLWGGYSDPLKTGHDGSRAGQALDTSRYRTIAFEAWSSRDVAGNVFWYNCPNGAVAASCGGGMSVKLYAGWHTYVLHPGASQFGSFGYPVGWSGTLNGLWLAVYPGSAGSALMLDWFRVVQPGSGAATSWTNQYGGSGQLVWDADGSDTNNTYGTSGWGSLGTVSGTSGSADLSPLPAGTYRIGVQTGHGFTGWRSVTLVQPRPQVLTPNEQGDKDYATTVLGNPWDFNGSDDVWRTYNATNLTWGGGAFSATNTTDDPNVYLNVGAGGIDTRIYHHLTITESYQGPFDLRMAVGGGSHGRWLWLYPNNALGQTAAVVTYSGTRNVTIDMSQPSSTLLAPTMAKVPFIADSPILRLRWDPNEDMGARRWTMYDVKLRSDFQTTGTFPITWQDNAYAPGGTATLVADTDRVGCNGTTIAAGVPVQAGVNTTSWNTAGVPYGKYWLCLRIQRGSGSTTAYAGGVLQVGPFPSAYSPNPLARWDSSSLSGTNLTVRGWSIDANLLWGQVPVDVLDVRPDGSASAMRLWTGQPRPDVSGKITEAWPYSGYQGTVPLGVRGHHTVCVVAANVGAGANQTVACRGVDVP</sequence>
<keyword evidence="2" id="KW-0472">Membrane</keyword>
<evidence type="ECO:0000313" key="3">
    <source>
        <dbReference type="EMBL" id="TQJ10994.1"/>
    </source>
</evidence>
<keyword evidence="4" id="KW-1185">Reference proteome</keyword>